<dbReference type="InParanoid" id="A0A5K4EVX7"/>
<organism evidence="1">
    <name type="scientific">Schistosoma mansoni</name>
    <name type="common">Blood fluke</name>
    <dbReference type="NCBI Taxonomy" id="6183"/>
    <lineage>
        <taxon>Eukaryota</taxon>
        <taxon>Metazoa</taxon>
        <taxon>Spiralia</taxon>
        <taxon>Lophotrochozoa</taxon>
        <taxon>Platyhelminthes</taxon>
        <taxon>Trematoda</taxon>
        <taxon>Digenea</taxon>
        <taxon>Strigeidida</taxon>
        <taxon>Schistosomatoidea</taxon>
        <taxon>Schistosomatidae</taxon>
        <taxon>Schistosoma</taxon>
    </lineage>
</organism>
<reference evidence="1" key="1">
    <citation type="submission" date="2019-11" db="UniProtKB">
        <authorList>
            <consortium name="WormBaseParasite"/>
        </authorList>
    </citation>
    <scope>IDENTIFICATION</scope>
    <source>
        <strain evidence="1">Puerto Rican</strain>
    </source>
</reference>
<dbReference type="AlphaFoldDB" id="A0A5K4EVX7"/>
<dbReference type="ExpressionAtlas" id="A0A5K4EVX7">
    <property type="expression patterns" value="baseline"/>
</dbReference>
<dbReference type="WBParaSite" id="Smp_167630.3">
    <property type="protein sequence ID" value="Smp_167630.3"/>
    <property type="gene ID" value="Smp_167630"/>
</dbReference>
<protein>
    <submittedName>
        <fullName evidence="1">Solute carrier family, putative</fullName>
    </submittedName>
</protein>
<accession>A0A5K4EVX7</accession>
<evidence type="ECO:0000313" key="1">
    <source>
        <dbReference type="WBParaSite" id="Smp_167630.3"/>
    </source>
</evidence>
<name>A0A5K4EVX7_SCHMA</name>
<sequence length="78" mass="9170">MLISFSNIIQAEQNATIWCTQYRQLSNRTLDKEFDISHLILHLNEDLNAFSIGNNETTQQKLEYIDSQELFIELHQLS</sequence>
<proteinExistence type="predicted"/>